<dbReference type="InterPro" id="IPR043168">
    <property type="entry name" value="DegV_C"/>
</dbReference>
<comment type="function">
    <text evidence="1">May bind long-chain fatty acids, such as palmitate, and may play a role in lipid transport or fatty acid metabolism.</text>
</comment>
<dbReference type="GO" id="GO:0008483">
    <property type="term" value="F:transaminase activity"/>
    <property type="evidence" value="ECO:0007669"/>
    <property type="project" value="UniProtKB-KW"/>
</dbReference>
<protein>
    <submittedName>
        <fullName evidence="3">Alanine aminotransferase</fullName>
    </submittedName>
</protein>
<name>A0A1D7TU36_9LACO</name>
<dbReference type="PANTHER" id="PTHR33434:SF2">
    <property type="entry name" value="FATTY ACID-BINDING PROTEIN TM_1468"/>
    <property type="match status" value="1"/>
</dbReference>
<reference evidence="3 4" key="1">
    <citation type="submission" date="2016-09" db="EMBL/GenBank/DDBJ databases">
        <title>Complete Genome Sequence of Lactobacillus salivarius Jin.</title>
        <authorList>
            <person name="Jin N."/>
            <person name="Li C."/>
            <person name="Wang M."/>
            <person name="Ren D."/>
            <person name="Di Y."/>
            <person name="Pan R."/>
            <person name="Du S."/>
            <person name="Lu H."/>
            <person name="Li X."/>
            <person name="Tian M."/>
        </authorList>
    </citation>
    <scope>NUCLEOTIDE SEQUENCE [LARGE SCALE GENOMIC DNA]</scope>
    <source>
        <strain evidence="3 4">CICC 23174</strain>
        <plasmid evidence="4">pls_1 sequence</plasmid>
    </source>
</reference>
<sequence length="285" mass="30904">MVGIMKKIITDSATNLNVTALNGIEHQSVGLTLICGERVFLDGADFDQAEFDKFIENSSTEIKSSCPSVESYLAAIGDADEVYIFTISSALSGSYNTAQTAKKMILEEDPNRKIHVFDTKVAGPAERMAAVKASELLNEGVDFSEVVTQVQCYIDHLKIFFSLQSLKNLANNGRVNKTIAKLAGVLKINVLGWANKEGKIEQLGKARGTKRAYQSLVNILAKHNFNSKKVVIDHANNEKGALALKDLIQSKYPGCQVEIGTCTALCSFYAEKGGLMVGCTVNGEK</sequence>
<dbReference type="PANTHER" id="PTHR33434">
    <property type="entry name" value="DEGV DOMAIN-CONTAINING PROTEIN DR_1986-RELATED"/>
    <property type="match status" value="1"/>
</dbReference>
<proteinExistence type="predicted"/>
<evidence type="ECO:0000256" key="1">
    <source>
        <dbReference type="ARBA" id="ARBA00003238"/>
    </source>
</evidence>
<gene>
    <name evidence="3" type="ORF">BHF65_09305</name>
</gene>
<evidence type="ECO:0000256" key="2">
    <source>
        <dbReference type="ARBA" id="ARBA00023121"/>
    </source>
</evidence>
<keyword evidence="3" id="KW-0808">Transferase</keyword>
<dbReference type="InterPro" id="IPR003797">
    <property type="entry name" value="DegV"/>
</dbReference>
<dbReference type="Pfam" id="PF02645">
    <property type="entry name" value="DegV"/>
    <property type="match status" value="1"/>
</dbReference>
<dbReference type="Proteomes" id="UP000094723">
    <property type="component" value="Plasmid pLS_1"/>
</dbReference>
<dbReference type="Gene3D" id="3.40.50.10440">
    <property type="entry name" value="Dihydroxyacetone kinase, domain 1"/>
    <property type="match status" value="1"/>
</dbReference>
<evidence type="ECO:0000313" key="4">
    <source>
        <dbReference type="Proteomes" id="UP000094723"/>
    </source>
</evidence>
<dbReference type="GO" id="GO:0008289">
    <property type="term" value="F:lipid binding"/>
    <property type="evidence" value="ECO:0007669"/>
    <property type="project" value="UniProtKB-KW"/>
</dbReference>
<dbReference type="PROSITE" id="PS51482">
    <property type="entry name" value="DEGV"/>
    <property type="match status" value="1"/>
</dbReference>
<dbReference type="NCBIfam" id="TIGR00762">
    <property type="entry name" value="DegV"/>
    <property type="match status" value="1"/>
</dbReference>
<dbReference type="Gene3D" id="3.30.1180.10">
    <property type="match status" value="1"/>
</dbReference>
<keyword evidence="2" id="KW-0446">Lipid-binding</keyword>
<keyword evidence="3" id="KW-0032">Aminotransferase</keyword>
<dbReference type="EMBL" id="CP017108">
    <property type="protein sequence ID" value="AOO74459.1"/>
    <property type="molecule type" value="Genomic_DNA"/>
</dbReference>
<dbReference type="SUPFAM" id="SSF82549">
    <property type="entry name" value="DAK1/DegV-like"/>
    <property type="match status" value="1"/>
</dbReference>
<dbReference type="Gene3D" id="2.20.28.50">
    <property type="entry name" value="degv family protein"/>
    <property type="match status" value="1"/>
</dbReference>
<accession>A0A1D7TU36</accession>
<keyword evidence="3" id="KW-0614">Plasmid</keyword>
<dbReference type="InterPro" id="IPR050270">
    <property type="entry name" value="DegV_domain_contain"/>
</dbReference>
<dbReference type="AlphaFoldDB" id="A0A1D7TU36"/>
<evidence type="ECO:0000313" key="3">
    <source>
        <dbReference type="EMBL" id="AOO74459.1"/>
    </source>
</evidence>
<geneLocation type="plasmid" evidence="4">
    <name>pls_1 sequence</name>
</geneLocation>
<organism evidence="3 4">
    <name type="scientific">Ligilactobacillus salivarius</name>
    <dbReference type="NCBI Taxonomy" id="1624"/>
    <lineage>
        <taxon>Bacteria</taxon>
        <taxon>Bacillati</taxon>
        <taxon>Bacillota</taxon>
        <taxon>Bacilli</taxon>
        <taxon>Lactobacillales</taxon>
        <taxon>Lactobacillaceae</taxon>
        <taxon>Ligilactobacillus</taxon>
    </lineage>
</organism>